<evidence type="ECO:0000256" key="1">
    <source>
        <dbReference type="ARBA" id="ARBA00008645"/>
    </source>
</evidence>
<comment type="catalytic activity">
    <reaction evidence="6">
        <text>a 1,3-diacyl-sn-glycerol + H2O = a 1-acyl-sn-glycerol + a fatty acid + H(+)</text>
        <dbReference type="Rhea" id="RHEA:38503"/>
        <dbReference type="ChEBI" id="CHEBI:15377"/>
        <dbReference type="ChEBI" id="CHEBI:15378"/>
        <dbReference type="ChEBI" id="CHEBI:28868"/>
        <dbReference type="ChEBI" id="CHEBI:64683"/>
        <dbReference type="ChEBI" id="CHEBI:77272"/>
    </reaction>
</comment>
<comment type="similarity">
    <text evidence="1">Belongs to the AB hydrolase superfamily.</text>
</comment>
<dbReference type="CTD" id="83451"/>
<keyword evidence="2 14" id="KW-0378">Hydrolase</keyword>
<feature type="domain" description="AB hydrolase-1" evidence="12">
    <location>
        <begin position="154"/>
        <end position="238"/>
    </location>
</feature>
<dbReference type="RefSeq" id="XP_010852596.1">
    <property type="nucleotide sequence ID" value="XM_010854294.1"/>
</dbReference>
<accession>A0A6P3IDN6</accession>
<evidence type="ECO:0000259" key="12">
    <source>
        <dbReference type="Pfam" id="PF12697"/>
    </source>
</evidence>
<dbReference type="PANTHER" id="PTHR46118:SF4">
    <property type="entry name" value="PROTEIN ABHD11"/>
    <property type="match status" value="1"/>
</dbReference>
<evidence type="ECO:0000256" key="8">
    <source>
        <dbReference type="ARBA" id="ARBA00048283"/>
    </source>
</evidence>
<dbReference type="GO" id="GO:0052689">
    <property type="term" value="F:carboxylic ester hydrolase activity"/>
    <property type="evidence" value="ECO:0007669"/>
    <property type="project" value="TreeGrafter"/>
</dbReference>
<dbReference type="InterPro" id="IPR029058">
    <property type="entry name" value="AB_hydrolase_fold"/>
</dbReference>
<evidence type="ECO:0000313" key="14">
    <source>
        <dbReference type="RefSeq" id="XP_010852596.1"/>
    </source>
</evidence>
<comment type="catalytic activity">
    <reaction evidence="5">
        <text>a 1,2-diacyl-sn-glycerol + H2O = a 2-acylglycerol + a fatty acid + H(+)</text>
        <dbReference type="Rhea" id="RHEA:33275"/>
        <dbReference type="ChEBI" id="CHEBI:15377"/>
        <dbReference type="ChEBI" id="CHEBI:15378"/>
        <dbReference type="ChEBI" id="CHEBI:17389"/>
        <dbReference type="ChEBI" id="CHEBI:17815"/>
        <dbReference type="ChEBI" id="CHEBI:28868"/>
        <dbReference type="EC" id="3.1.1.116"/>
    </reaction>
</comment>
<dbReference type="EC" id="3.1.1.116" evidence="3"/>
<dbReference type="InterPro" id="IPR000073">
    <property type="entry name" value="AB_hydrolase_1"/>
</dbReference>
<protein>
    <recommendedName>
        <fullName evidence="7">sn-1-specific diacylglycerol lipase ABHD11</fullName>
        <ecNumber evidence="3">3.1.1.116</ecNumber>
    </recommendedName>
    <alternativeName>
        <fullName evidence="4">Alpha/beta hydrolase domain-containing protein 11</fullName>
    </alternativeName>
</protein>
<evidence type="ECO:0000256" key="5">
    <source>
        <dbReference type="ARBA" id="ARBA00043667"/>
    </source>
</evidence>
<dbReference type="AlphaFoldDB" id="A0A6P3IDN6"/>
<evidence type="ECO:0000256" key="9">
    <source>
        <dbReference type="ARBA" id="ARBA00048504"/>
    </source>
</evidence>
<dbReference type="PANTHER" id="PTHR46118">
    <property type="entry name" value="PROTEIN ABHD11"/>
    <property type="match status" value="1"/>
</dbReference>
<gene>
    <name evidence="14" type="primary">ABHD11</name>
</gene>
<evidence type="ECO:0000313" key="13">
    <source>
        <dbReference type="Proteomes" id="UP000515208"/>
    </source>
</evidence>
<comment type="catalytic activity">
    <reaction evidence="11">
        <text>1-octadecanoyl-2-(5Z,8Z,11Z,14Z-eicosatetraenoyl)-sn-glycerol + H2O = 2-(5Z,8Z,11Z,14Z-eicosatetraenoyl)-glycerol + octadecanoate + H(+)</text>
        <dbReference type="Rhea" id="RHEA:38507"/>
        <dbReference type="ChEBI" id="CHEBI:15377"/>
        <dbReference type="ChEBI" id="CHEBI:15378"/>
        <dbReference type="ChEBI" id="CHEBI:25629"/>
        <dbReference type="ChEBI" id="CHEBI:52392"/>
        <dbReference type="ChEBI" id="CHEBI:75728"/>
    </reaction>
</comment>
<evidence type="ECO:0000256" key="6">
    <source>
        <dbReference type="ARBA" id="ARBA00043742"/>
    </source>
</evidence>
<dbReference type="GO" id="GO:0005739">
    <property type="term" value="C:mitochondrion"/>
    <property type="evidence" value="ECO:0007669"/>
    <property type="project" value="TreeGrafter"/>
</dbReference>
<dbReference type="GeneID" id="104998905"/>
<dbReference type="Proteomes" id="UP000515208">
    <property type="component" value="Unplaced"/>
</dbReference>
<evidence type="ECO:0000256" key="10">
    <source>
        <dbReference type="ARBA" id="ARBA00048513"/>
    </source>
</evidence>
<name>A0A6P3IDN6_BISBB</name>
<comment type="catalytic activity">
    <reaction evidence="9">
        <text>1,2-didecanoylglycerol + H2O = decanoylglycerol + decanoate + H(+)</text>
        <dbReference type="Rhea" id="RHEA:48596"/>
        <dbReference type="ChEBI" id="CHEBI:11152"/>
        <dbReference type="ChEBI" id="CHEBI:15377"/>
        <dbReference type="ChEBI" id="CHEBI:15378"/>
        <dbReference type="ChEBI" id="CHEBI:27689"/>
        <dbReference type="ChEBI" id="CHEBI:90605"/>
    </reaction>
</comment>
<proteinExistence type="inferred from homology"/>
<evidence type="ECO:0000256" key="4">
    <source>
        <dbReference type="ARBA" id="ARBA00042703"/>
    </source>
</evidence>
<comment type="catalytic activity">
    <reaction evidence="8">
        <text>1-octadecanoyl-2-(4Z,7Z,10Z,13Z,16Z,19Z-docosahexaenoyl)-sn-glycerol + H2O = 2-(4Z,7Z,10Z,13Z,16Z,19Z-docosahexaenoyl)-glycerol + octadecanoate + H(+)</text>
        <dbReference type="Rhea" id="RHEA:77107"/>
        <dbReference type="ChEBI" id="CHEBI:15377"/>
        <dbReference type="ChEBI" id="CHEBI:15378"/>
        <dbReference type="ChEBI" id="CHEBI:25629"/>
        <dbReference type="ChEBI" id="CHEBI:77129"/>
        <dbReference type="ChEBI" id="CHEBI:186738"/>
    </reaction>
</comment>
<dbReference type="SUPFAM" id="SSF53474">
    <property type="entry name" value="alpha/beta-Hydrolases"/>
    <property type="match status" value="1"/>
</dbReference>
<sequence length="245" mass="27193">MLRWTRAWTAPYRGIGLSNSSFSRLPIAPSSSQGGTEPRPVRLSYKLLDGEAASPALVFLHGLFGSKTNFNFVAKALAQQTGRRPELVERLIAVDISQVETTSSSNFPNYIAAMRAVDMANEASLSGARKLADERLRSVIQSASIRQLLLTNLVEVDGRFVWRLNLDALAQHLDKILDFPARQETYSGPTLFLRGGNSQFLLPSHYPEIRRLFPRAQMQTVPNAGHLVHSDRPQDFMAAVQSFLA</sequence>
<evidence type="ECO:0000256" key="11">
    <source>
        <dbReference type="ARBA" id="ARBA00048919"/>
    </source>
</evidence>
<evidence type="ECO:0000256" key="2">
    <source>
        <dbReference type="ARBA" id="ARBA00022801"/>
    </source>
</evidence>
<evidence type="ECO:0000256" key="7">
    <source>
        <dbReference type="ARBA" id="ARBA00044064"/>
    </source>
</evidence>
<reference evidence="14" key="1">
    <citation type="submission" date="2025-08" db="UniProtKB">
        <authorList>
            <consortium name="RefSeq"/>
        </authorList>
    </citation>
    <scope>IDENTIFICATION</scope>
    <source>
        <tissue evidence="14">Blood</tissue>
    </source>
</reference>
<organism evidence="13 14">
    <name type="scientific">Bison bison bison</name>
    <name type="common">North American plains bison</name>
    <dbReference type="NCBI Taxonomy" id="43346"/>
    <lineage>
        <taxon>Eukaryota</taxon>
        <taxon>Metazoa</taxon>
        <taxon>Chordata</taxon>
        <taxon>Craniata</taxon>
        <taxon>Vertebrata</taxon>
        <taxon>Euteleostomi</taxon>
        <taxon>Mammalia</taxon>
        <taxon>Eutheria</taxon>
        <taxon>Laurasiatheria</taxon>
        <taxon>Artiodactyla</taxon>
        <taxon>Ruminantia</taxon>
        <taxon>Pecora</taxon>
        <taxon>Bovidae</taxon>
        <taxon>Bovinae</taxon>
        <taxon>Bison</taxon>
    </lineage>
</organism>
<comment type="catalytic activity">
    <reaction evidence="10">
        <text>1-octadecanoyl-2-(9Z-octadecenoyl)-sn-glycerol + H2O = 2-(9Z-octadecenoyl)-glycerol + octadecanoate + H(+)</text>
        <dbReference type="Rhea" id="RHEA:77103"/>
        <dbReference type="ChEBI" id="CHEBI:15377"/>
        <dbReference type="ChEBI" id="CHEBI:15378"/>
        <dbReference type="ChEBI" id="CHEBI:25629"/>
        <dbReference type="ChEBI" id="CHEBI:73990"/>
        <dbReference type="ChEBI" id="CHEBI:75468"/>
    </reaction>
</comment>
<dbReference type="Pfam" id="PF12697">
    <property type="entry name" value="Abhydrolase_6"/>
    <property type="match status" value="1"/>
</dbReference>
<evidence type="ECO:0000256" key="3">
    <source>
        <dbReference type="ARBA" id="ARBA00026104"/>
    </source>
</evidence>
<keyword evidence="13" id="KW-1185">Reference proteome</keyword>
<dbReference type="Gene3D" id="3.40.50.1820">
    <property type="entry name" value="alpha/beta hydrolase"/>
    <property type="match status" value="2"/>
</dbReference>